<dbReference type="InterPro" id="IPR003377">
    <property type="entry name" value="Cornichon"/>
</dbReference>
<evidence type="ECO:0000256" key="1">
    <source>
        <dbReference type="ARBA" id="ARBA00004141"/>
    </source>
</evidence>
<reference evidence="8" key="1">
    <citation type="journal article" date="2020" name="Plant Biotechnol. J.">
        <title>The pomegranate (Punica granatum L.) draft genome dissects genetic divergence between soft- and hard-seeded cultivars.</title>
        <authorList>
            <person name="Luo X."/>
            <person name="Li H."/>
            <person name="Wu Z."/>
            <person name="Yao W."/>
            <person name="Zhao P."/>
            <person name="Cao D."/>
            <person name="Yu H."/>
            <person name="Li K."/>
            <person name="Poudel K."/>
            <person name="Zhao D."/>
            <person name="Zhang F."/>
            <person name="Xia X."/>
            <person name="Chen L."/>
            <person name="Wang Q."/>
            <person name="Jing D."/>
            <person name="Cao S."/>
        </authorList>
    </citation>
    <scope>NUCLEOTIDE SEQUENCE [LARGE SCALE GENOMIC DNA]</scope>
    <source>
        <strain evidence="8">cv. Tunisia</strain>
    </source>
</reference>
<keyword evidence="5 6" id="KW-0472">Membrane</keyword>
<dbReference type="SMART" id="SM01398">
    <property type="entry name" value="Cornichon"/>
    <property type="match status" value="1"/>
</dbReference>
<evidence type="ECO:0000313" key="9">
    <source>
        <dbReference type="RefSeq" id="XP_031377066.1"/>
    </source>
</evidence>
<proteinExistence type="inferred from homology"/>
<evidence type="ECO:0000313" key="8">
    <source>
        <dbReference type="Proteomes" id="UP000515151"/>
    </source>
</evidence>
<feature type="transmembrane region" description="Helical" evidence="6">
    <location>
        <begin position="53"/>
        <end position="81"/>
    </location>
</feature>
<feature type="chain" id="PRO_5027536660" evidence="7">
    <location>
        <begin position="20"/>
        <end position="137"/>
    </location>
</feature>
<dbReference type="OrthoDB" id="434393at2759"/>
<sequence length="137" mass="16258">MENMFSWLLCFFILCGVLCLLGYQLICLADLETDYINHYDTAPRINVVILPEFISQGVLCLLYALSGQWFILLMSIPYLCYNIRSYMRNRYLIDVTEIYNNIGREKTRRLFKLYYLISLMLLSIGWVIYTHADHPFD</sequence>
<dbReference type="Pfam" id="PF03311">
    <property type="entry name" value="Cornichon"/>
    <property type="match status" value="1"/>
</dbReference>
<reference evidence="9" key="2">
    <citation type="submission" date="2025-08" db="UniProtKB">
        <authorList>
            <consortium name="RefSeq"/>
        </authorList>
    </citation>
    <scope>IDENTIFICATION</scope>
    <source>
        <tissue evidence="9">Leaf</tissue>
    </source>
</reference>
<keyword evidence="3 6" id="KW-0812">Transmembrane</keyword>
<gene>
    <name evidence="9" type="primary">LOC116192611</name>
</gene>
<dbReference type="GeneID" id="116192611"/>
<keyword evidence="4 6" id="KW-1133">Transmembrane helix</keyword>
<keyword evidence="7" id="KW-0732">Signal</keyword>
<dbReference type="PANTHER" id="PTHR12290">
    <property type="entry name" value="CORNICHON-RELATED"/>
    <property type="match status" value="1"/>
</dbReference>
<evidence type="ECO:0000256" key="4">
    <source>
        <dbReference type="ARBA" id="ARBA00022989"/>
    </source>
</evidence>
<protein>
    <submittedName>
        <fullName evidence="9">Protein cornichon homolog 4-like isoform X1</fullName>
    </submittedName>
</protein>
<evidence type="ECO:0000256" key="3">
    <source>
        <dbReference type="ARBA" id="ARBA00022692"/>
    </source>
</evidence>
<dbReference type="GO" id="GO:0016192">
    <property type="term" value="P:vesicle-mediated transport"/>
    <property type="evidence" value="ECO:0007669"/>
    <property type="project" value="InterPro"/>
</dbReference>
<accession>A0A6P8C5Q3</accession>
<feature type="transmembrane region" description="Helical" evidence="6">
    <location>
        <begin position="113"/>
        <end position="132"/>
    </location>
</feature>
<evidence type="ECO:0000256" key="6">
    <source>
        <dbReference type="SAM" id="Phobius"/>
    </source>
</evidence>
<comment type="subcellular location">
    <subcellularLocation>
        <location evidence="1">Membrane</location>
        <topology evidence="1">Multi-pass membrane protein</topology>
    </subcellularLocation>
</comment>
<name>A0A6P8C5Q3_PUNGR</name>
<keyword evidence="8" id="KW-1185">Reference proteome</keyword>
<evidence type="ECO:0000256" key="2">
    <source>
        <dbReference type="ARBA" id="ARBA00010095"/>
    </source>
</evidence>
<feature type="signal peptide" evidence="7">
    <location>
        <begin position="1"/>
        <end position="19"/>
    </location>
</feature>
<dbReference type="GO" id="GO:0016020">
    <property type="term" value="C:membrane"/>
    <property type="evidence" value="ECO:0007669"/>
    <property type="project" value="UniProtKB-SubCell"/>
</dbReference>
<dbReference type="AlphaFoldDB" id="A0A6P8C5Q3"/>
<comment type="similarity">
    <text evidence="2">Belongs to the cornichon family.</text>
</comment>
<dbReference type="RefSeq" id="XP_031377066.1">
    <property type="nucleotide sequence ID" value="XM_031521206.1"/>
</dbReference>
<evidence type="ECO:0000256" key="7">
    <source>
        <dbReference type="SAM" id="SignalP"/>
    </source>
</evidence>
<dbReference type="Proteomes" id="UP000515151">
    <property type="component" value="Chromosome 1"/>
</dbReference>
<evidence type="ECO:0000256" key="5">
    <source>
        <dbReference type="ARBA" id="ARBA00023136"/>
    </source>
</evidence>
<organism evidence="8 9">
    <name type="scientific">Punica granatum</name>
    <name type="common">Pomegranate</name>
    <dbReference type="NCBI Taxonomy" id="22663"/>
    <lineage>
        <taxon>Eukaryota</taxon>
        <taxon>Viridiplantae</taxon>
        <taxon>Streptophyta</taxon>
        <taxon>Embryophyta</taxon>
        <taxon>Tracheophyta</taxon>
        <taxon>Spermatophyta</taxon>
        <taxon>Magnoliopsida</taxon>
        <taxon>eudicotyledons</taxon>
        <taxon>Gunneridae</taxon>
        <taxon>Pentapetalae</taxon>
        <taxon>rosids</taxon>
        <taxon>malvids</taxon>
        <taxon>Myrtales</taxon>
        <taxon>Lythraceae</taxon>
        <taxon>Punica</taxon>
    </lineage>
</organism>